<proteinExistence type="predicted"/>
<dbReference type="AlphaFoldDB" id="A0A3N1HKC0"/>
<name>A0A3N1HKC0_9ACTN</name>
<gene>
    <name evidence="3" type="ORF">EDC03_2228</name>
</gene>
<accession>A0A3N1HKC0</accession>
<comment type="caution">
    <text evidence="3">The sequence shown here is derived from an EMBL/GenBank/DDBJ whole genome shotgun (WGS) entry which is preliminary data.</text>
</comment>
<dbReference type="Gene3D" id="2.30.30.240">
    <property type="entry name" value="PRC-barrel domain"/>
    <property type="match status" value="1"/>
</dbReference>
<feature type="domain" description="PRC-barrel" evidence="2">
    <location>
        <begin position="50"/>
        <end position="117"/>
    </location>
</feature>
<dbReference type="Proteomes" id="UP000276232">
    <property type="component" value="Unassembled WGS sequence"/>
</dbReference>
<dbReference type="EMBL" id="RJKN01000005">
    <property type="protein sequence ID" value="ROP42939.1"/>
    <property type="molecule type" value="Genomic_DNA"/>
</dbReference>
<evidence type="ECO:0000259" key="2">
    <source>
        <dbReference type="Pfam" id="PF05239"/>
    </source>
</evidence>
<dbReference type="Pfam" id="PF05239">
    <property type="entry name" value="PRC"/>
    <property type="match status" value="1"/>
</dbReference>
<organism evidence="3 4">
    <name type="scientific">Pseudokineococcus lusitanus</name>
    <dbReference type="NCBI Taxonomy" id="763993"/>
    <lineage>
        <taxon>Bacteria</taxon>
        <taxon>Bacillati</taxon>
        <taxon>Actinomycetota</taxon>
        <taxon>Actinomycetes</taxon>
        <taxon>Kineosporiales</taxon>
        <taxon>Kineosporiaceae</taxon>
        <taxon>Pseudokineococcus</taxon>
    </lineage>
</organism>
<evidence type="ECO:0000313" key="4">
    <source>
        <dbReference type="Proteomes" id="UP000276232"/>
    </source>
</evidence>
<reference evidence="3 4" key="1">
    <citation type="journal article" date="2015" name="Stand. Genomic Sci.">
        <title>Genomic Encyclopedia of Bacterial and Archaeal Type Strains, Phase III: the genomes of soil and plant-associated and newly described type strains.</title>
        <authorList>
            <person name="Whitman W.B."/>
            <person name="Woyke T."/>
            <person name="Klenk H.P."/>
            <person name="Zhou Y."/>
            <person name="Lilburn T.G."/>
            <person name="Beck B.J."/>
            <person name="De Vos P."/>
            <person name="Vandamme P."/>
            <person name="Eisen J.A."/>
            <person name="Garrity G."/>
            <person name="Hugenholtz P."/>
            <person name="Kyrpides N.C."/>
        </authorList>
    </citation>
    <scope>NUCLEOTIDE SEQUENCE [LARGE SCALE GENOMIC DNA]</scope>
    <source>
        <strain evidence="3 4">CECT 7306</strain>
    </source>
</reference>
<dbReference type="RefSeq" id="WP_123380308.1">
    <property type="nucleotide sequence ID" value="NZ_RJKN01000005.1"/>
</dbReference>
<dbReference type="InterPro" id="IPR027275">
    <property type="entry name" value="PRC-brl_dom"/>
</dbReference>
<dbReference type="OrthoDB" id="3712018at2"/>
<evidence type="ECO:0000256" key="1">
    <source>
        <dbReference type="SAM" id="MobiDB-lite"/>
    </source>
</evidence>
<keyword evidence="4" id="KW-1185">Reference proteome</keyword>
<feature type="region of interest" description="Disordered" evidence="1">
    <location>
        <begin position="1"/>
        <end position="46"/>
    </location>
</feature>
<dbReference type="InterPro" id="IPR011033">
    <property type="entry name" value="PRC_barrel-like_sf"/>
</dbReference>
<dbReference type="SUPFAM" id="SSF50346">
    <property type="entry name" value="PRC-barrel domain"/>
    <property type="match status" value="1"/>
</dbReference>
<sequence>MALGRAARAGRHGTTGPPGGPLPQGPGDPAGADGPEPFDDYADAGGDEREDLFRALVRSVDGERVGRVTSVVRDDDGRPTWLVVSTGWLRGADVPVPYDEGCRRRGGTVVVPYPKDVVRGAPPLDPDLAVDPQLETGVRLHYAAARASLLAGRRDPVDAARETPWPCCTEDMWDDELGDALVDELRGALPAQATATTPRTLAAGATPAVPAA</sequence>
<dbReference type="InParanoid" id="A0A3N1HKC0"/>
<evidence type="ECO:0000313" key="3">
    <source>
        <dbReference type="EMBL" id="ROP42939.1"/>
    </source>
</evidence>
<protein>
    <submittedName>
        <fullName evidence="3">PRC-barrel domain protein</fullName>
    </submittedName>
</protein>
<feature type="compositionally biased region" description="Low complexity" evidence="1">
    <location>
        <begin position="1"/>
        <end position="15"/>
    </location>
</feature>